<evidence type="ECO:0000313" key="2">
    <source>
        <dbReference type="EMBL" id="ABS51643.1"/>
    </source>
</evidence>
<dbReference type="STRING" id="360107.CHAB381_0276"/>
<dbReference type="SUPFAM" id="SSF53955">
    <property type="entry name" value="Lysozyme-like"/>
    <property type="match status" value="1"/>
</dbReference>
<dbReference type="RefSeq" id="WP_012108160.1">
    <property type="nucleotide sequence ID" value="NC_009714.1"/>
</dbReference>
<dbReference type="Proteomes" id="UP000002407">
    <property type="component" value="Chromosome"/>
</dbReference>
<accession>A7I038</accession>
<dbReference type="HOGENOM" id="CLU_082693_1_2_7"/>
<dbReference type="AlphaFoldDB" id="A7I038"/>
<feature type="domain" description="TtsA-like Glycoside hydrolase family 108" evidence="1">
    <location>
        <begin position="31"/>
        <end position="110"/>
    </location>
</feature>
<gene>
    <name evidence="2" type="ordered locus">CHAB381_0276</name>
</gene>
<dbReference type="InterPro" id="IPR023346">
    <property type="entry name" value="Lysozyme-like_dom_sf"/>
</dbReference>
<keyword evidence="3" id="KW-1185">Reference proteome</keyword>
<dbReference type="OrthoDB" id="5359795at2"/>
<evidence type="ECO:0000313" key="3">
    <source>
        <dbReference type="Proteomes" id="UP000002407"/>
    </source>
</evidence>
<protein>
    <recommendedName>
        <fullName evidence="1">TtsA-like Glycoside hydrolase family 108 domain-containing protein</fullName>
    </recommendedName>
</protein>
<organism evidence="2 3">
    <name type="scientific">Campylobacter hominis (strain ATCC BAA-381 / DSM 21671 / CCUG 45161 / LMG 19568 / NCTC 13146 / CH001A)</name>
    <dbReference type="NCBI Taxonomy" id="360107"/>
    <lineage>
        <taxon>Bacteria</taxon>
        <taxon>Pseudomonadati</taxon>
        <taxon>Campylobacterota</taxon>
        <taxon>Epsilonproteobacteria</taxon>
        <taxon>Campylobacterales</taxon>
        <taxon>Campylobacteraceae</taxon>
        <taxon>Campylobacter</taxon>
    </lineage>
</organism>
<name>A7I038_CAMHC</name>
<dbReference type="KEGG" id="cha:CHAB381_0276"/>
<evidence type="ECO:0000259" key="1">
    <source>
        <dbReference type="Pfam" id="PF05838"/>
    </source>
</evidence>
<dbReference type="EMBL" id="CP000776">
    <property type="protein sequence ID" value="ABS51643.1"/>
    <property type="molecule type" value="Genomic_DNA"/>
</dbReference>
<sequence>MANFDKSYDELLKLEFNNPKNALHKNPGENGLTFMGICESANSNFVGWIKIKDVLKTCGQMEKASEILYKDEALKREVKEFYKANFWDSANLGAIKNDRIADLIFKFGVNTHTKTAIKKAQKTVGVKEDGIIGKITLKAFSEISEKDFETKYKKEFEIFYMDLVRNNPEKYGRFSGGWLNRVKLSQADLDFIRLA</sequence>
<proteinExistence type="predicted"/>
<dbReference type="InterPro" id="IPR008565">
    <property type="entry name" value="TtsA-like_GH18_dom"/>
</dbReference>
<dbReference type="Pfam" id="PF05838">
    <property type="entry name" value="Glyco_hydro_108"/>
    <property type="match status" value="1"/>
</dbReference>
<dbReference type="Gene3D" id="1.20.141.10">
    <property type="entry name" value="Chitosanase, subunit A, domain 1"/>
    <property type="match status" value="1"/>
</dbReference>
<dbReference type="eggNOG" id="COG3926">
    <property type="taxonomic scope" value="Bacteria"/>
</dbReference>
<reference evidence="3" key="1">
    <citation type="submission" date="2007-07" db="EMBL/GenBank/DDBJ databases">
        <title>Complete genome sequence of Campylobacter hominis ATCC BAA-381, a commensal isolated from the human gastrointestinal tract.</title>
        <authorList>
            <person name="Fouts D.E."/>
            <person name="Mongodin E.F."/>
            <person name="Puiu D."/>
            <person name="Sebastian Y."/>
            <person name="Miller W.G."/>
            <person name="Mandrell R.E."/>
            <person name="Nelson K.E."/>
        </authorList>
    </citation>
    <scope>NUCLEOTIDE SEQUENCE [LARGE SCALE GENOMIC DNA]</scope>
    <source>
        <strain evidence="3">ATCC BAA-381 / LMG 19568 / NCTC 13146 / CH001A</strain>
    </source>
</reference>